<feature type="compositionally biased region" description="Basic and acidic residues" evidence="1">
    <location>
        <begin position="213"/>
        <end position="225"/>
    </location>
</feature>
<protein>
    <submittedName>
        <fullName evidence="3">Uncharacterized protein</fullName>
    </submittedName>
</protein>
<accession>A0A0G4EGQ8</accession>
<evidence type="ECO:0000313" key="4">
    <source>
        <dbReference type="Proteomes" id="UP000041254"/>
    </source>
</evidence>
<dbReference type="Proteomes" id="UP000041254">
    <property type="component" value="Unassembled WGS sequence"/>
</dbReference>
<gene>
    <name evidence="3" type="ORF">Vbra_11862</name>
</gene>
<feature type="region of interest" description="Disordered" evidence="1">
    <location>
        <begin position="206"/>
        <end position="247"/>
    </location>
</feature>
<dbReference type="AlphaFoldDB" id="A0A0G4EGQ8"/>
<evidence type="ECO:0000313" key="3">
    <source>
        <dbReference type="EMBL" id="CEL95432.1"/>
    </source>
</evidence>
<keyword evidence="4" id="KW-1185">Reference proteome</keyword>
<feature type="compositionally biased region" description="Basic and acidic residues" evidence="1">
    <location>
        <begin position="236"/>
        <end position="247"/>
    </location>
</feature>
<evidence type="ECO:0000256" key="1">
    <source>
        <dbReference type="SAM" id="MobiDB-lite"/>
    </source>
</evidence>
<reference evidence="3 4" key="1">
    <citation type="submission" date="2014-11" db="EMBL/GenBank/DDBJ databases">
        <authorList>
            <person name="Zhu J."/>
            <person name="Qi W."/>
            <person name="Song R."/>
        </authorList>
    </citation>
    <scope>NUCLEOTIDE SEQUENCE [LARGE SCALE GENOMIC DNA]</scope>
</reference>
<sequence>MCCSCSHLLFHLPLSFLFPLSFFSQVALFKKMSETLSSPNMLTGLVRRVSRLSKARRNGDTVLANRLVVSTARDLRQVVGELSKGMCNTCPQPAILAQLFMRQAGYLDDKAGETTHDGQGASSIKTLADLMRRVGVLYNQEAKAAAHRFKQRHGVSPLSVSGGVSSAVVGLARHIRAAKTAPDQEIKAINDNIDKINELHEEGTLRAANKTTEATHTKSDAHSNDLDEIDSQKTLQEAEDKIHEKVK</sequence>
<feature type="signal peptide" evidence="2">
    <location>
        <begin position="1"/>
        <end position="17"/>
    </location>
</feature>
<proteinExistence type="predicted"/>
<name>A0A0G4EGQ8_VITBC</name>
<dbReference type="EMBL" id="CDMY01000227">
    <property type="protein sequence ID" value="CEL95432.1"/>
    <property type="molecule type" value="Genomic_DNA"/>
</dbReference>
<feature type="chain" id="PRO_5005187314" evidence="2">
    <location>
        <begin position="18"/>
        <end position="247"/>
    </location>
</feature>
<dbReference type="InParanoid" id="A0A0G4EGQ8"/>
<evidence type="ECO:0000256" key="2">
    <source>
        <dbReference type="SAM" id="SignalP"/>
    </source>
</evidence>
<dbReference type="VEuPathDB" id="CryptoDB:Vbra_11862"/>
<organism evidence="3 4">
    <name type="scientific">Vitrella brassicaformis (strain CCMP3155)</name>
    <dbReference type="NCBI Taxonomy" id="1169540"/>
    <lineage>
        <taxon>Eukaryota</taxon>
        <taxon>Sar</taxon>
        <taxon>Alveolata</taxon>
        <taxon>Colpodellida</taxon>
        <taxon>Vitrellaceae</taxon>
        <taxon>Vitrella</taxon>
    </lineage>
</organism>
<keyword evidence="2" id="KW-0732">Signal</keyword>